<dbReference type="Proteomes" id="UP000046393">
    <property type="component" value="Unplaced"/>
</dbReference>
<evidence type="ECO:0000256" key="1">
    <source>
        <dbReference type="SAM" id="Phobius"/>
    </source>
</evidence>
<organism evidence="2 3">
    <name type="scientific">Syphacia muris</name>
    <dbReference type="NCBI Taxonomy" id="451379"/>
    <lineage>
        <taxon>Eukaryota</taxon>
        <taxon>Metazoa</taxon>
        <taxon>Ecdysozoa</taxon>
        <taxon>Nematoda</taxon>
        <taxon>Chromadorea</taxon>
        <taxon>Rhabditida</taxon>
        <taxon>Spirurina</taxon>
        <taxon>Oxyuridomorpha</taxon>
        <taxon>Oxyuroidea</taxon>
        <taxon>Oxyuridae</taxon>
        <taxon>Syphacia</taxon>
    </lineage>
</organism>
<accession>A0A0N5AQN9</accession>
<evidence type="ECO:0000313" key="3">
    <source>
        <dbReference type="WBParaSite" id="SMUV_0000701001-mRNA-1"/>
    </source>
</evidence>
<keyword evidence="1" id="KW-1133">Transmembrane helix</keyword>
<proteinExistence type="predicted"/>
<evidence type="ECO:0000313" key="2">
    <source>
        <dbReference type="Proteomes" id="UP000046393"/>
    </source>
</evidence>
<name>A0A0N5AQN9_9BILA</name>
<protein>
    <submittedName>
        <fullName evidence="3">Conserved protein</fullName>
    </submittedName>
</protein>
<dbReference type="AlphaFoldDB" id="A0A0N5AQN9"/>
<keyword evidence="1" id="KW-0812">Transmembrane</keyword>
<keyword evidence="2" id="KW-1185">Reference proteome</keyword>
<feature type="transmembrane region" description="Helical" evidence="1">
    <location>
        <begin position="182"/>
        <end position="203"/>
    </location>
</feature>
<sequence>MALRSLPRRNYSSSVRKIRQSLTLTDIEKFERTQFVASGVKKKAACESALETPIRQISSEDYAVQLVSLSSNRRTLRKTSDAHANKLKTPHLRYISYDFNMSSPYYKQKMYKKSFEKMNAELPETAYPHFSLSSPSLEGDINESNVNDADHHNLTEKATQNMSIAKRHPSETVRAYINVKHILIRFSPAIIALLIDGSLWISAQLPNLIPMFPLNKKIKKNDLS</sequence>
<dbReference type="WBParaSite" id="SMUV_0000701001-mRNA-1">
    <property type="protein sequence ID" value="SMUV_0000701001-mRNA-1"/>
    <property type="gene ID" value="SMUV_0000701001"/>
</dbReference>
<keyword evidence="1" id="KW-0472">Membrane</keyword>
<reference evidence="3" key="1">
    <citation type="submission" date="2017-02" db="UniProtKB">
        <authorList>
            <consortium name="WormBaseParasite"/>
        </authorList>
    </citation>
    <scope>IDENTIFICATION</scope>
</reference>